<evidence type="ECO:0008006" key="4">
    <source>
        <dbReference type="Google" id="ProtNLM"/>
    </source>
</evidence>
<evidence type="ECO:0000313" key="3">
    <source>
        <dbReference type="Proteomes" id="UP001241758"/>
    </source>
</evidence>
<dbReference type="PANTHER" id="PTHR30007:SF0">
    <property type="entry name" value="TRANSPOSASE"/>
    <property type="match status" value="1"/>
</dbReference>
<accession>A0ABT6WU79</accession>
<name>A0ABT6WU79_9ACTN</name>
<proteinExistence type="predicted"/>
<dbReference type="RefSeq" id="WP_282764330.1">
    <property type="nucleotide sequence ID" value="NZ_JASCTH010000025.1"/>
</dbReference>
<protein>
    <recommendedName>
        <fullName evidence="4">Transposase IS4-like domain-containing protein</fullName>
    </recommendedName>
</protein>
<feature type="region of interest" description="Disordered" evidence="1">
    <location>
        <begin position="1"/>
        <end position="21"/>
    </location>
</feature>
<dbReference type="PANTHER" id="PTHR30007">
    <property type="entry name" value="PHP DOMAIN PROTEIN"/>
    <property type="match status" value="1"/>
</dbReference>
<organism evidence="2 3">
    <name type="scientific">Actinoplanes sandaracinus</name>
    <dbReference type="NCBI Taxonomy" id="3045177"/>
    <lineage>
        <taxon>Bacteria</taxon>
        <taxon>Bacillati</taxon>
        <taxon>Actinomycetota</taxon>
        <taxon>Actinomycetes</taxon>
        <taxon>Micromonosporales</taxon>
        <taxon>Micromonosporaceae</taxon>
        <taxon>Actinoplanes</taxon>
    </lineage>
</organism>
<evidence type="ECO:0000256" key="1">
    <source>
        <dbReference type="SAM" id="MobiDB-lite"/>
    </source>
</evidence>
<reference evidence="2 3" key="1">
    <citation type="submission" date="2023-05" db="EMBL/GenBank/DDBJ databases">
        <title>Actinoplanes sp. NEAU-A12 genome sequencing.</title>
        <authorList>
            <person name="Wang Z.-S."/>
        </authorList>
    </citation>
    <scope>NUCLEOTIDE SEQUENCE [LARGE SCALE GENOMIC DNA]</scope>
    <source>
        <strain evidence="2 3">NEAU-A12</strain>
    </source>
</reference>
<dbReference type="EMBL" id="JASCTH010000025">
    <property type="protein sequence ID" value="MDI6103306.1"/>
    <property type="molecule type" value="Genomic_DNA"/>
</dbReference>
<dbReference type="Proteomes" id="UP001241758">
    <property type="component" value="Unassembled WGS sequence"/>
</dbReference>
<sequence length="123" mass="13761">MQSADHSGARRSGHRCSQPLQLREPGAVRHVEQVLQQPGLITVYGFFARWVKAGVLDYLRDQLRRRIRVDAGRCPRPVAAIMDSQSVKAAETVSRDTRGFDGAKLINGRKRHLIVDSKGLLMT</sequence>
<keyword evidence="3" id="KW-1185">Reference proteome</keyword>
<comment type="caution">
    <text evidence="2">The sequence shown here is derived from an EMBL/GenBank/DDBJ whole genome shotgun (WGS) entry which is preliminary data.</text>
</comment>
<gene>
    <name evidence="2" type="ORF">QLQ12_32330</name>
</gene>
<evidence type="ECO:0000313" key="2">
    <source>
        <dbReference type="EMBL" id="MDI6103306.1"/>
    </source>
</evidence>